<gene>
    <name evidence="2" type="ORF">GSONMT00042380001</name>
</gene>
<dbReference type="Proteomes" id="UP000193380">
    <property type="component" value="Unassembled WGS sequence"/>
</dbReference>
<name>A0A060Z2X1_ONCMY</name>
<feature type="region of interest" description="Disordered" evidence="1">
    <location>
        <begin position="184"/>
        <end position="220"/>
    </location>
</feature>
<dbReference type="AlphaFoldDB" id="A0A060Z2X1"/>
<evidence type="ECO:0000313" key="3">
    <source>
        <dbReference type="Proteomes" id="UP000193380"/>
    </source>
</evidence>
<reference evidence="2" key="2">
    <citation type="submission" date="2014-03" db="EMBL/GenBank/DDBJ databases">
        <authorList>
            <person name="Genoscope - CEA"/>
        </authorList>
    </citation>
    <scope>NUCLEOTIDE SEQUENCE</scope>
</reference>
<organism evidence="2 3">
    <name type="scientific">Oncorhynchus mykiss</name>
    <name type="common">Rainbow trout</name>
    <name type="synonym">Salmo gairdneri</name>
    <dbReference type="NCBI Taxonomy" id="8022"/>
    <lineage>
        <taxon>Eukaryota</taxon>
        <taxon>Metazoa</taxon>
        <taxon>Chordata</taxon>
        <taxon>Craniata</taxon>
        <taxon>Vertebrata</taxon>
        <taxon>Euteleostomi</taxon>
        <taxon>Actinopterygii</taxon>
        <taxon>Neopterygii</taxon>
        <taxon>Teleostei</taxon>
        <taxon>Protacanthopterygii</taxon>
        <taxon>Salmoniformes</taxon>
        <taxon>Salmonidae</taxon>
        <taxon>Salmoninae</taxon>
        <taxon>Oncorhynchus</taxon>
    </lineage>
</organism>
<evidence type="ECO:0000256" key="1">
    <source>
        <dbReference type="SAM" id="MobiDB-lite"/>
    </source>
</evidence>
<accession>A0A060Z2X1</accession>
<sequence length="258" mass="29204">MLPGYGFFPLPDFQPHLHAFRFRGKSPIMWIPVSGESQALSEAPDDMPLLRQCHHKHIAVCQQETLTFIELQPPVTPSVKGWGSPTADTQRFSQLSLNHPKHRSEAQIGSGRSDYYTDSNTDLSLDSPTLGGEVELVIQEDIRTNPPVQEQYERPMTVSSVFLPLHAALSLPLSLPLSSLYRDTDSWDSQPPGSPSSPELPWLQSPDTCRPQRRSSQSSLREKSIRMYSIYPFHIFNSLLVLIMRMFYPPSPIFICRT</sequence>
<reference evidence="2" key="1">
    <citation type="journal article" date="2014" name="Nat. Commun.">
        <title>The rainbow trout genome provides novel insights into evolution after whole-genome duplication in vertebrates.</title>
        <authorList>
            <person name="Berthelot C."/>
            <person name="Brunet F."/>
            <person name="Chalopin D."/>
            <person name="Juanchich A."/>
            <person name="Bernard M."/>
            <person name="Noel B."/>
            <person name="Bento P."/>
            <person name="Da Silva C."/>
            <person name="Labadie K."/>
            <person name="Alberti A."/>
            <person name="Aury J.M."/>
            <person name="Louis A."/>
            <person name="Dehais P."/>
            <person name="Bardou P."/>
            <person name="Montfort J."/>
            <person name="Klopp C."/>
            <person name="Cabau C."/>
            <person name="Gaspin C."/>
            <person name="Thorgaard G.H."/>
            <person name="Boussaha M."/>
            <person name="Quillet E."/>
            <person name="Guyomard R."/>
            <person name="Galiana D."/>
            <person name="Bobe J."/>
            <person name="Volff J.N."/>
            <person name="Genet C."/>
            <person name="Wincker P."/>
            <person name="Jaillon O."/>
            <person name="Roest Crollius H."/>
            <person name="Guiguen Y."/>
        </authorList>
    </citation>
    <scope>NUCLEOTIDE SEQUENCE [LARGE SCALE GENOMIC DNA]</scope>
</reference>
<dbReference type="EMBL" id="FR936910">
    <property type="protein sequence ID" value="CDQ98356.1"/>
    <property type="molecule type" value="Genomic_DNA"/>
</dbReference>
<feature type="region of interest" description="Disordered" evidence="1">
    <location>
        <begin position="96"/>
        <end position="118"/>
    </location>
</feature>
<protein>
    <submittedName>
        <fullName evidence="2">Uncharacterized protein</fullName>
    </submittedName>
</protein>
<dbReference type="PaxDb" id="8022-A0A060Z2X1"/>
<evidence type="ECO:0000313" key="2">
    <source>
        <dbReference type="EMBL" id="CDQ98356.1"/>
    </source>
</evidence>
<proteinExistence type="predicted"/>
<dbReference type="STRING" id="8022.A0A060Z2X1"/>